<protein>
    <submittedName>
        <fullName evidence="1">Uncharacterized protein</fullName>
    </submittedName>
</protein>
<organism evidence="1 2">
    <name type="scientific">Streptomyces noursei</name>
    <name type="common">Streptomyces albulus</name>
    <dbReference type="NCBI Taxonomy" id="1971"/>
    <lineage>
        <taxon>Bacteria</taxon>
        <taxon>Bacillati</taxon>
        <taxon>Actinomycetota</taxon>
        <taxon>Actinomycetes</taxon>
        <taxon>Kitasatosporales</taxon>
        <taxon>Streptomycetaceae</taxon>
        <taxon>Streptomyces</taxon>
    </lineage>
</organism>
<evidence type="ECO:0000313" key="1">
    <source>
        <dbReference type="EMBL" id="GCB94148.1"/>
    </source>
</evidence>
<dbReference type="InterPro" id="IPR013517">
    <property type="entry name" value="FG-GAP"/>
</dbReference>
<sequence length="327" mass="35385">MSEQLEIHVGFLPGRQRGRALTRLATTVLAATLLGTTAGTAVADTPAPVPAPLKNVDTLKSATPGAPKAPRSRMGYAAPGEVSAPFFPFSGVDRNGDLYMQESNGSGFDARDYRWFDWDVFKAAQRVDHNKDGYEEGLYTWDFNGNLFYSDFTLDEAETRLIGGGWNTYDKVLSPGDLGGAKESDIMAVDKSGVLYVYLAYPNGKVTPRIKIGAGWGAYTQIAGQGDLTGDGKTDIVARDKAGVLWLYQGTGNPKAPFQARQKIGAGWNSYNYLLSTGDVDRDGNADLLARTAGGELMLYKGTGNARAPYAKPVKLGWGYQTYRLMF</sequence>
<dbReference type="PANTHER" id="PTHR46580">
    <property type="entry name" value="SENSOR KINASE-RELATED"/>
    <property type="match status" value="1"/>
</dbReference>
<evidence type="ECO:0000313" key="2">
    <source>
        <dbReference type="Proteomes" id="UP000288351"/>
    </source>
</evidence>
<proteinExistence type="predicted"/>
<dbReference type="InterPro" id="IPR028994">
    <property type="entry name" value="Integrin_alpha_N"/>
</dbReference>
<dbReference type="eggNOG" id="COG5640">
    <property type="taxonomic scope" value="Bacteria"/>
</dbReference>
<dbReference type="Proteomes" id="UP000288351">
    <property type="component" value="Unassembled WGS sequence"/>
</dbReference>
<comment type="caution">
    <text evidence="1">The sequence shown here is derived from an EMBL/GenBank/DDBJ whole genome shotgun (WGS) entry which is preliminary data.</text>
</comment>
<accession>A0A059W9N1</accession>
<dbReference type="Pfam" id="PF13517">
    <property type="entry name" value="FG-GAP_3"/>
    <property type="match status" value="1"/>
</dbReference>
<dbReference type="AlphaFoldDB" id="A0A059W9N1"/>
<dbReference type="STRING" id="68570.DC74_6050"/>
<reference evidence="1 2" key="1">
    <citation type="journal article" date="2019" name="Microbiol. Resour. Announc.">
        <title>Draft Genome Sequence of the Most Traditional epsilon-Poly-l-Lysine Producer, Streptomyces albulus NBRC14147.</title>
        <authorList>
            <person name="Yamanaka K."/>
            <person name="Hamano Y."/>
        </authorList>
    </citation>
    <scope>NUCLEOTIDE SEQUENCE [LARGE SCALE GENOMIC DNA]</scope>
    <source>
        <strain evidence="1 2">NBRC 14147</strain>
    </source>
</reference>
<dbReference type="PANTHER" id="PTHR46580:SF4">
    <property type="entry name" value="ATP_GTP-BINDING PROTEIN"/>
    <property type="match status" value="1"/>
</dbReference>
<dbReference type="RefSeq" id="WP_037634276.1">
    <property type="nucleotide sequence ID" value="NZ_BHXC01000007.1"/>
</dbReference>
<dbReference type="EMBL" id="BHXC01000007">
    <property type="protein sequence ID" value="GCB94148.1"/>
    <property type="molecule type" value="Genomic_DNA"/>
</dbReference>
<dbReference type="SUPFAM" id="SSF69318">
    <property type="entry name" value="Integrin alpha N-terminal domain"/>
    <property type="match status" value="1"/>
</dbReference>
<dbReference type="Gene3D" id="2.115.10.10">
    <property type="entry name" value="Tachylectin 2"/>
    <property type="match status" value="1"/>
</dbReference>
<name>A0A059W9N1_STRNR</name>
<gene>
    <name evidence="1" type="ORF">SALB_06946</name>
</gene>